<keyword evidence="2" id="KW-1185">Reference proteome</keyword>
<organism evidence="1 2">
    <name type="scientific">Thiomicrorhabdus xiamenensis</name>
    <dbReference type="NCBI Taxonomy" id="2739063"/>
    <lineage>
        <taxon>Bacteria</taxon>
        <taxon>Pseudomonadati</taxon>
        <taxon>Pseudomonadota</taxon>
        <taxon>Gammaproteobacteria</taxon>
        <taxon>Thiotrichales</taxon>
        <taxon>Piscirickettsiaceae</taxon>
        <taxon>Thiomicrorhabdus</taxon>
    </lineage>
</organism>
<evidence type="ECO:0000313" key="2">
    <source>
        <dbReference type="Proteomes" id="UP000504724"/>
    </source>
</evidence>
<protein>
    <submittedName>
        <fullName evidence="1">Uncharacterized protein</fullName>
    </submittedName>
</protein>
<name>A0A7D4SMQ1_9GAMM</name>
<dbReference type="Proteomes" id="UP000504724">
    <property type="component" value="Chromosome"/>
</dbReference>
<accession>A0A7D4SMQ1</accession>
<evidence type="ECO:0000313" key="1">
    <source>
        <dbReference type="EMBL" id="QKI88821.1"/>
    </source>
</evidence>
<dbReference type="KEGG" id="txa:HQN79_04190"/>
<sequence length="72" mass="7902">MKVTKQNIENFSVIDEIHAGFIERPSSAKLVQAVEKAGGELSLKPVNLIKADMQKQLVLKCKRSGNTYSISA</sequence>
<reference evidence="1 2" key="1">
    <citation type="submission" date="2020-05" db="EMBL/GenBank/DDBJ databases">
        <title>Thiomicrorhabdus sediminis sp.nov. and Thiomicrorhabdus xiamenensis sp.nov., novel sulfur-oxidizing bacteria isolated from coastal sediment.</title>
        <authorList>
            <person name="Liu X."/>
        </authorList>
    </citation>
    <scope>NUCLEOTIDE SEQUENCE [LARGE SCALE GENOMIC DNA]</scope>
    <source>
        <strain evidence="1 2">G2</strain>
    </source>
</reference>
<dbReference type="EMBL" id="CP054020">
    <property type="protein sequence ID" value="QKI88821.1"/>
    <property type="molecule type" value="Genomic_DNA"/>
</dbReference>
<dbReference type="RefSeq" id="WP_173284434.1">
    <property type="nucleotide sequence ID" value="NZ_CP054020.1"/>
</dbReference>
<proteinExistence type="predicted"/>
<gene>
    <name evidence="1" type="ORF">HQN79_04190</name>
</gene>
<dbReference type="AlphaFoldDB" id="A0A7D4SMQ1"/>